<dbReference type="EMBL" id="JEMA01000823">
    <property type="protein sequence ID" value="KYF65572.1"/>
    <property type="molecule type" value="Genomic_DNA"/>
</dbReference>
<dbReference type="Proteomes" id="UP000075260">
    <property type="component" value="Unassembled WGS sequence"/>
</dbReference>
<dbReference type="PANTHER" id="PTHR12496">
    <property type="entry name" value="CGI-41 METHYLTRANSFERASE"/>
    <property type="match status" value="1"/>
</dbReference>
<dbReference type="InterPro" id="IPR025714">
    <property type="entry name" value="Methyltranfer_dom"/>
</dbReference>
<evidence type="ECO:0000259" key="1">
    <source>
        <dbReference type="Pfam" id="PF13679"/>
    </source>
</evidence>
<comment type="caution">
    <text evidence="2">The sequence shown here is derived from an EMBL/GenBank/DDBJ whole genome shotgun (WGS) entry which is preliminary data.</text>
</comment>
<gene>
    <name evidence="2" type="ORF">BE15_41955</name>
</gene>
<proteinExistence type="predicted"/>
<protein>
    <recommendedName>
        <fullName evidence="1">Methyltransferase domain-containing protein</fullName>
    </recommendedName>
</protein>
<name>A0A150QCG2_SORCE</name>
<dbReference type="CDD" id="cd02440">
    <property type="entry name" value="AdoMet_MTases"/>
    <property type="match status" value="1"/>
</dbReference>
<dbReference type="Pfam" id="PF13679">
    <property type="entry name" value="Methyltransf_32"/>
    <property type="match status" value="1"/>
</dbReference>
<dbReference type="Gene3D" id="3.40.50.150">
    <property type="entry name" value="Vaccinia Virus protein VP39"/>
    <property type="match status" value="1"/>
</dbReference>
<dbReference type="SUPFAM" id="SSF53335">
    <property type="entry name" value="S-adenosyl-L-methionine-dependent methyltransferases"/>
    <property type="match status" value="1"/>
</dbReference>
<sequence length="413" mass="43591">MPSSTRPPSVAQRLERALEVLVPALDIVEARVDEGAPPAWCEARGWTGFLLSLSDGDLARCEAEGLAACIDGLDGAPPTLAALARAADEAARLPRRPVRPLPPASLDELRAVPARKRLQLEALLGAVAPMAARARRLVDVGAGHGHFTRLAAARFDRDAIGLEREPDRVATASALAAGGRARFVAFDACQEALAFAPDDLPVGLHACGELGDRMVTAAAEAPCDLALVSCCLQKIGAPARAPLSAAGRAAGLVLRREALGLTNLTPRRAGVEASLDEELAARERRHALLSLLRGRGLDVALGEEMRGINRRRAHGGLRELAARALALRGLAPATEAELRAREAAARAAFGRMRRLTLPRYLLARLTEVAVSLDRAMALFERGHEVEAAVVFEPEVTPRNIAIFASARPGGLGG</sequence>
<feature type="domain" description="Methyltransferase" evidence="1">
    <location>
        <begin position="116"/>
        <end position="235"/>
    </location>
</feature>
<reference evidence="2 3" key="1">
    <citation type="submission" date="2014-02" db="EMBL/GenBank/DDBJ databases">
        <title>The small core and large imbalanced accessory genome model reveals a collaborative survival strategy of Sorangium cellulosum strains in nature.</title>
        <authorList>
            <person name="Han K."/>
            <person name="Peng R."/>
            <person name="Blom J."/>
            <person name="Li Y.-Z."/>
        </authorList>
    </citation>
    <scope>NUCLEOTIDE SEQUENCE [LARGE SCALE GENOMIC DNA]</scope>
    <source>
        <strain evidence="2 3">So0008-312</strain>
    </source>
</reference>
<dbReference type="PANTHER" id="PTHR12496:SF0">
    <property type="entry name" value="METHYLTRANSFERASE DOMAIN-CONTAINING PROTEIN"/>
    <property type="match status" value="1"/>
</dbReference>
<dbReference type="InterPro" id="IPR052220">
    <property type="entry name" value="METTL25"/>
</dbReference>
<dbReference type="AlphaFoldDB" id="A0A150QCG2"/>
<dbReference type="OrthoDB" id="5502886at2"/>
<dbReference type="InterPro" id="IPR029063">
    <property type="entry name" value="SAM-dependent_MTases_sf"/>
</dbReference>
<organism evidence="2 3">
    <name type="scientific">Sorangium cellulosum</name>
    <name type="common">Polyangium cellulosum</name>
    <dbReference type="NCBI Taxonomy" id="56"/>
    <lineage>
        <taxon>Bacteria</taxon>
        <taxon>Pseudomonadati</taxon>
        <taxon>Myxococcota</taxon>
        <taxon>Polyangia</taxon>
        <taxon>Polyangiales</taxon>
        <taxon>Polyangiaceae</taxon>
        <taxon>Sorangium</taxon>
    </lineage>
</organism>
<dbReference type="RefSeq" id="WP_061611020.1">
    <property type="nucleotide sequence ID" value="NZ_JEMA01000823.1"/>
</dbReference>
<accession>A0A150QCG2</accession>
<evidence type="ECO:0000313" key="3">
    <source>
        <dbReference type="Proteomes" id="UP000075260"/>
    </source>
</evidence>
<evidence type="ECO:0000313" key="2">
    <source>
        <dbReference type="EMBL" id="KYF65572.1"/>
    </source>
</evidence>